<dbReference type="GO" id="GO:0048663">
    <property type="term" value="P:neuron fate commitment"/>
    <property type="evidence" value="ECO:0007669"/>
    <property type="project" value="UniProtKB-ARBA"/>
</dbReference>
<evidence type="ECO:0000256" key="3">
    <source>
        <dbReference type="ARBA" id="ARBA00023125"/>
    </source>
</evidence>
<dbReference type="AlphaFoldDB" id="A0A8J5REA1"/>
<feature type="region of interest" description="Disordered" evidence="11">
    <location>
        <begin position="1"/>
        <end position="22"/>
    </location>
</feature>
<evidence type="ECO:0000256" key="11">
    <source>
        <dbReference type="SAM" id="MobiDB-lite"/>
    </source>
</evidence>
<dbReference type="GO" id="GO:0000981">
    <property type="term" value="F:DNA-binding transcription factor activity, RNA polymerase II-specific"/>
    <property type="evidence" value="ECO:0007669"/>
    <property type="project" value="InterPro"/>
</dbReference>
<evidence type="ECO:0000313" key="13">
    <source>
        <dbReference type="EMBL" id="KAG8039546.1"/>
    </source>
</evidence>
<evidence type="ECO:0000256" key="2">
    <source>
        <dbReference type="ARBA" id="ARBA00022473"/>
    </source>
</evidence>
<comment type="function">
    <text evidence="7">Required to establish the unique cell identity of photoreceptors R2 and R5 and consequently for ommatidial assembly in the developing eye imaginal disk. Repression of expression in R8 photoreceptor by senseless (sens) is an essential mechanism of R8 cell fate determination.</text>
</comment>
<dbReference type="EMBL" id="JAAOIC020000035">
    <property type="protein sequence ID" value="KAG8039546.1"/>
    <property type="molecule type" value="Genomic_DNA"/>
</dbReference>
<feature type="DNA-binding region" description="Homeobox" evidence="9">
    <location>
        <begin position="24"/>
        <end position="83"/>
    </location>
</feature>
<evidence type="ECO:0000256" key="8">
    <source>
        <dbReference type="ARBA" id="ARBA00068739"/>
    </source>
</evidence>
<keyword evidence="5 9" id="KW-0539">Nucleus</keyword>
<dbReference type="SMART" id="SM00389">
    <property type="entry name" value="HOX"/>
    <property type="match status" value="1"/>
</dbReference>
<dbReference type="Pfam" id="PF00046">
    <property type="entry name" value="Homeodomain"/>
    <property type="match status" value="1"/>
</dbReference>
<comment type="subcellular location">
    <subcellularLocation>
        <location evidence="1 9 10">Nucleus</location>
    </subcellularLocation>
</comment>
<keyword evidence="14" id="KW-1185">Reference proteome</keyword>
<dbReference type="GO" id="GO:0005634">
    <property type="term" value="C:nucleus"/>
    <property type="evidence" value="ECO:0007669"/>
    <property type="project" value="UniProtKB-SubCell"/>
</dbReference>
<evidence type="ECO:0000313" key="14">
    <source>
        <dbReference type="Proteomes" id="UP000729913"/>
    </source>
</evidence>
<dbReference type="PROSITE" id="PS00027">
    <property type="entry name" value="HOMEOBOX_1"/>
    <property type="match status" value="1"/>
</dbReference>
<dbReference type="OrthoDB" id="6159439at2759"/>
<name>A0A8J5REA1_9HYME</name>
<protein>
    <recommendedName>
        <fullName evidence="8">Homeobox protein rough</fullName>
    </recommendedName>
</protein>
<evidence type="ECO:0000259" key="12">
    <source>
        <dbReference type="PROSITE" id="PS50071"/>
    </source>
</evidence>
<dbReference type="PANTHER" id="PTHR46294">
    <property type="entry name" value="SEGMENTATION PROTEIN EVEN-SKIPPED"/>
    <property type="match status" value="1"/>
</dbReference>
<keyword evidence="3 9" id="KW-0238">DNA-binding</keyword>
<dbReference type="InterPro" id="IPR052002">
    <property type="entry name" value="Even-skipped_HD"/>
</dbReference>
<evidence type="ECO:0000256" key="5">
    <source>
        <dbReference type="ARBA" id="ARBA00023242"/>
    </source>
</evidence>
<evidence type="ECO:0000256" key="1">
    <source>
        <dbReference type="ARBA" id="ARBA00004123"/>
    </source>
</evidence>
<dbReference type="Proteomes" id="UP000729913">
    <property type="component" value="Unassembled WGS sequence"/>
</dbReference>
<organism evidence="13 14">
    <name type="scientific">Cotesia typhae</name>
    <dbReference type="NCBI Taxonomy" id="2053667"/>
    <lineage>
        <taxon>Eukaryota</taxon>
        <taxon>Metazoa</taxon>
        <taxon>Ecdysozoa</taxon>
        <taxon>Arthropoda</taxon>
        <taxon>Hexapoda</taxon>
        <taxon>Insecta</taxon>
        <taxon>Pterygota</taxon>
        <taxon>Neoptera</taxon>
        <taxon>Endopterygota</taxon>
        <taxon>Hymenoptera</taxon>
        <taxon>Apocrita</taxon>
        <taxon>Ichneumonoidea</taxon>
        <taxon>Braconidae</taxon>
        <taxon>Microgastrinae</taxon>
        <taxon>Cotesia</taxon>
    </lineage>
</organism>
<dbReference type="InterPro" id="IPR001356">
    <property type="entry name" value="HD"/>
</dbReference>
<dbReference type="GO" id="GO:0000978">
    <property type="term" value="F:RNA polymerase II cis-regulatory region sequence-specific DNA binding"/>
    <property type="evidence" value="ECO:0007669"/>
    <property type="project" value="TreeGrafter"/>
</dbReference>
<reference evidence="13" key="1">
    <citation type="submission" date="2020-03" db="EMBL/GenBank/DDBJ databases">
        <authorList>
            <person name="Chebbi M.A."/>
            <person name="Drezen J.M."/>
        </authorList>
    </citation>
    <scope>NUCLEOTIDE SEQUENCE</scope>
    <source>
        <tissue evidence="13">Whole body</tissue>
    </source>
</reference>
<keyword evidence="2" id="KW-0217">Developmental protein</keyword>
<keyword evidence="4 9" id="KW-0371">Homeobox</keyword>
<feature type="domain" description="Homeobox" evidence="12">
    <location>
        <begin position="22"/>
        <end position="82"/>
    </location>
</feature>
<evidence type="ECO:0000256" key="9">
    <source>
        <dbReference type="PROSITE-ProRule" id="PRU00108"/>
    </source>
</evidence>
<evidence type="ECO:0000256" key="4">
    <source>
        <dbReference type="ARBA" id="ARBA00023155"/>
    </source>
</evidence>
<evidence type="ECO:0000256" key="7">
    <source>
        <dbReference type="ARBA" id="ARBA00056641"/>
    </source>
</evidence>
<evidence type="ECO:0000256" key="6">
    <source>
        <dbReference type="ARBA" id="ARBA00023305"/>
    </source>
</evidence>
<reference evidence="13" key="2">
    <citation type="submission" date="2021-04" db="EMBL/GenBank/DDBJ databases">
        <title>Genome-wide patterns of bracovirus chromosomal integration into multiple host tissues during parasitism.</title>
        <authorList>
            <person name="Chebbi M.A.C."/>
        </authorList>
    </citation>
    <scope>NUCLEOTIDE SEQUENCE</scope>
    <source>
        <tissue evidence="13">Whole body</tissue>
    </source>
</reference>
<evidence type="ECO:0000256" key="10">
    <source>
        <dbReference type="RuleBase" id="RU000682"/>
    </source>
</evidence>
<accession>A0A8J5REA1</accession>
<dbReference type="PROSITE" id="PS50071">
    <property type="entry name" value="HOMEOBOX_2"/>
    <property type="match status" value="1"/>
</dbReference>
<proteinExistence type="predicted"/>
<dbReference type="PANTHER" id="PTHR46294:SF4">
    <property type="entry name" value="SEGMENTATION PROTEIN EVEN-SKIPPED"/>
    <property type="match status" value="1"/>
</dbReference>
<feature type="region of interest" description="Disordered" evidence="11">
    <location>
        <begin position="148"/>
        <end position="168"/>
    </location>
</feature>
<gene>
    <name evidence="13" type="ORF">G9C98_008189</name>
</gene>
<keyword evidence="6" id="KW-0844">Vision</keyword>
<dbReference type="GO" id="GO:0007601">
    <property type="term" value="P:visual perception"/>
    <property type="evidence" value="ECO:0007669"/>
    <property type="project" value="UniProtKB-KW"/>
</dbReference>
<sequence length="386" mass="43087">MSIFFPADSPSKQQPSMGNMDPNMRRYRTAFTREQLSRLEKEFLRENYVSRPRRCELATQLNLPEGTIKVWFQNRRMKDKRQRLALAWPYAMYTDPNFAASIFAAVNAIPQPPQPPYHLPGGFPGAYPVSAYAAYASAARYNTYAVSSPPSANGLRPHPQSPGYPAQPHLLQPHGLSPLHLPGIVGVPGVGSPNFGTPTTQHQIPTPPGYRPAHIAELSPAHSDTSSDCDIHHHHGSTNININNNSNGRDESPLLKLSSGLTLNAIPSQIQSIQSAFENKNVFLGSHNISPNQLMLWIVNDGRVMGMILRDFQISQLSQSINPQYGFFFFYSMYVSKLGTILKIYSLLKGGENPWIIFTLLVFNGARANERIWAKYFQTSEQDYSG</sequence>
<comment type="caution">
    <text evidence="13">The sequence shown here is derived from an EMBL/GenBank/DDBJ whole genome shotgun (WGS) entry which is preliminary data.</text>
</comment>
<dbReference type="CDD" id="cd00086">
    <property type="entry name" value="homeodomain"/>
    <property type="match status" value="1"/>
</dbReference>
<dbReference type="FunFam" id="1.10.10.60:FF:000417">
    <property type="entry name" value="Even-skipped homeobox 1"/>
    <property type="match status" value="1"/>
</dbReference>
<keyword evidence="6" id="KW-0716">Sensory transduction</keyword>
<dbReference type="InterPro" id="IPR017970">
    <property type="entry name" value="Homeobox_CS"/>
</dbReference>